<evidence type="ECO:0000313" key="11">
    <source>
        <dbReference type="EMBL" id="MCL6658332.1"/>
    </source>
</evidence>
<dbReference type="InterPro" id="IPR036394">
    <property type="entry name" value="Ribosomal_uL22_sf"/>
</dbReference>
<dbReference type="NCBIfam" id="TIGR01044">
    <property type="entry name" value="rplV_bact"/>
    <property type="match status" value="1"/>
</dbReference>
<dbReference type="Gene3D" id="3.90.470.10">
    <property type="entry name" value="Ribosomal protein L22/L17"/>
    <property type="match status" value="1"/>
</dbReference>
<dbReference type="Proteomes" id="UP001202031">
    <property type="component" value="Unassembled WGS sequence"/>
</dbReference>
<dbReference type="PANTHER" id="PTHR13501">
    <property type="entry name" value="CHLOROPLAST 50S RIBOSOMAL PROTEIN L22-RELATED"/>
    <property type="match status" value="1"/>
</dbReference>
<keyword evidence="5 7" id="KW-0687">Ribonucleoprotein</keyword>
<comment type="subunit">
    <text evidence="7 9">Part of the 50S ribosomal subunit.</text>
</comment>
<evidence type="ECO:0000256" key="1">
    <source>
        <dbReference type="ARBA" id="ARBA00009451"/>
    </source>
</evidence>
<gene>
    <name evidence="7 11" type="primary">rplV</name>
    <name evidence="11" type="ORF">M8N44_13555</name>
</gene>
<dbReference type="HAMAP" id="MF_01331_B">
    <property type="entry name" value="Ribosomal_uL22_B"/>
    <property type="match status" value="1"/>
</dbReference>
<keyword evidence="4 7" id="KW-0689">Ribosomal protein</keyword>
<dbReference type="Pfam" id="PF00237">
    <property type="entry name" value="Ribosomal_L22"/>
    <property type="match status" value="1"/>
</dbReference>
<dbReference type="CDD" id="cd00336">
    <property type="entry name" value="Ribosomal_L22"/>
    <property type="match status" value="1"/>
</dbReference>
<evidence type="ECO:0000256" key="4">
    <source>
        <dbReference type="ARBA" id="ARBA00022980"/>
    </source>
</evidence>
<evidence type="ECO:0000256" key="5">
    <source>
        <dbReference type="ARBA" id="ARBA00023274"/>
    </source>
</evidence>
<evidence type="ECO:0000256" key="6">
    <source>
        <dbReference type="ARBA" id="ARBA00035207"/>
    </source>
</evidence>
<evidence type="ECO:0000256" key="9">
    <source>
        <dbReference type="RuleBase" id="RU004006"/>
    </source>
</evidence>
<keyword evidence="12" id="KW-1185">Reference proteome</keyword>
<dbReference type="InterPro" id="IPR001063">
    <property type="entry name" value="Ribosomal_uL22"/>
</dbReference>
<dbReference type="PANTHER" id="PTHR13501:SF8">
    <property type="entry name" value="LARGE RIBOSOMAL SUBUNIT PROTEIN UL22M"/>
    <property type="match status" value="1"/>
</dbReference>
<reference evidence="11 12" key="1">
    <citation type="submission" date="2022-03" db="EMBL/GenBank/DDBJ databases">
        <title>Taxonomic description of new species and reclassification of some bacterial strains.</title>
        <authorList>
            <person name="Ndongo S."/>
        </authorList>
    </citation>
    <scope>NUCLEOTIDE SEQUENCE [LARGE SCALE GENOMIC DNA]</scope>
    <source>
        <strain evidence="11 12">Marseille-P6666</strain>
    </source>
</reference>
<comment type="similarity">
    <text evidence="1 7 8">Belongs to the universal ribosomal protein uL22 family.</text>
</comment>
<proteinExistence type="inferred from homology"/>
<accession>A0ABT0RBN2</accession>
<protein>
    <recommendedName>
        <fullName evidence="6 7">Large ribosomal subunit protein uL22</fullName>
    </recommendedName>
</protein>
<keyword evidence="2 7" id="KW-0699">rRNA-binding</keyword>
<organism evidence="11 12">
    <name type="scientific">Akkermansia massiliensis</name>
    <dbReference type="NCBI Taxonomy" id="2927224"/>
    <lineage>
        <taxon>Bacteria</taxon>
        <taxon>Pseudomonadati</taxon>
        <taxon>Verrucomicrobiota</taxon>
        <taxon>Verrucomicrobiia</taxon>
        <taxon>Verrucomicrobiales</taxon>
        <taxon>Akkermansiaceae</taxon>
        <taxon>Akkermansia</taxon>
    </lineage>
</organism>
<keyword evidence="3 7" id="KW-0694">RNA-binding</keyword>
<evidence type="ECO:0000256" key="3">
    <source>
        <dbReference type="ARBA" id="ARBA00022884"/>
    </source>
</evidence>
<evidence type="ECO:0000256" key="7">
    <source>
        <dbReference type="HAMAP-Rule" id="MF_01331"/>
    </source>
</evidence>
<dbReference type="InterPro" id="IPR018260">
    <property type="entry name" value="Ribosomal_uL22_CS"/>
</dbReference>
<dbReference type="InterPro" id="IPR047867">
    <property type="entry name" value="Ribosomal_uL22_bac/org-type"/>
</dbReference>
<comment type="function">
    <text evidence="7 10">This protein binds specifically to 23S rRNA; its binding is stimulated by other ribosomal proteins, e.g., L4, L17, and L20. It is important during the early stages of 50S assembly. It makes multiple contacts with different domains of the 23S rRNA in the assembled 50S subunit and ribosome.</text>
</comment>
<comment type="caution">
    <text evidence="11">The sequence shown here is derived from an EMBL/GenBank/DDBJ whole genome shotgun (WGS) entry which is preliminary data.</text>
</comment>
<dbReference type="GO" id="GO:0005840">
    <property type="term" value="C:ribosome"/>
    <property type="evidence" value="ECO:0007669"/>
    <property type="project" value="UniProtKB-KW"/>
</dbReference>
<dbReference type="InterPro" id="IPR005727">
    <property type="entry name" value="Ribosomal_uL22_bac/chlpt-type"/>
</dbReference>
<dbReference type="SUPFAM" id="SSF54843">
    <property type="entry name" value="Ribosomal protein L22"/>
    <property type="match status" value="1"/>
</dbReference>
<comment type="function">
    <text evidence="7">The globular domain of the protein is located near the polypeptide exit tunnel on the outside of the subunit, while an extended beta-hairpin is found that lines the wall of the exit tunnel in the center of the 70S ribosome.</text>
</comment>
<dbReference type="RefSeq" id="WP_249853128.1">
    <property type="nucleotide sequence ID" value="NZ_JAMGSI010000003.1"/>
</dbReference>
<dbReference type="GeneID" id="84024904"/>
<evidence type="ECO:0000256" key="8">
    <source>
        <dbReference type="RuleBase" id="RU004005"/>
    </source>
</evidence>
<evidence type="ECO:0000256" key="10">
    <source>
        <dbReference type="RuleBase" id="RU004008"/>
    </source>
</evidence>
<name>A0ABT0RBN2_9BACT</name>
<dbReference type="PROSITE" id="PS00464">
    <property type="entry name" value="RIBOSOMAL_L22"/>
    <property type="match status" value="1"/>
</dbReference>
<evidence type="ECO:0000256" key="2">
    <source>
        <dbReference type="ARBA" id="ARBA00022730"/>
    </source>
</evidence>
<evidence type="ECO:0000313" key="12">
    <source>
        <dbReference type="Proteomes" id="UP001202031"/>
    </source>
</evidence>
<sequence>MEVKAVYKYARISAKKMRDIAQEIQGLSVSQATDILSYTPKKGAYLLNKTLKSALANAENNAELSVDTLVVKSVMVDEGPTMRPTMRRTMPRARGSANMIRKRTSHITVVLADQEG</sequence>
<dbReference type="EMBL" id="JAMGSI010000003">
    <property type="protein sequence ID" value="MCL6658332.1"/>
    <property type="molecule type" value="Genomic_DNA"/>
</dbReference>